<reference evidence="7 8" key="1">
    <citation type="journal article" date="2015" name="Proc. Natl. Acad. Sci. U.S.A.">
        <title>The resurrection genome of Boea hygrometrica: A blueprint for survival of dehydration.</title>
        <authorList>
            <person name="Xiao L."/>
            <person name="Yang G."/>
            <person name="Zhang L."/>
            <person name="Yang X."/>
            <person name="Zhao S."/>
            <person name="Ji Z."/>
            <person name="Zhou Q."/>
            <person name="Hu M."/>
            <person name="Wang Y."/>
            <person name="Chen M."/>
            <person name="Xu Y."/>
            <person name="Jin H."/>
            <person name="Xiao X."/>
            <person name="Hu G."/>
            <person name="Bao F."/>
            <person name="Hu Y."/>
            <person name="Wan P."/>
            <person name="Li L."/>
            <person name="Deng X."/>
            <person name="Kuang T."/>
            <person name="Xiang C."/>
            <person name="Zhu J.K."/>
            <person name="Oliver M.J."/>
            <person name="He Y."/>
        </authorList>
    </citation>
    <scope>NUCLEOTIDE SEQUENCE [LARGE SCALE GENOMIC DNA]</scope>
    <source>
        <strain evidence="8">cv. XS01</strain>
    </source>
</reference>
<gene>
    <name evidence="7" type="ORF">F511_39630</name>
</gene>
<dbReference type="InterPro" id="IPR002100">
    <property type="entry name" value="TF_MADSbox"/>
</dbReference>
<evidence type="ECO:0000313" key="8">
    <source>
        <dbReference type="Proteomes" id="UP000250235"/>
    </source>
</evidence>
<evidence type="ECO:0000256" key="5">
    <source>
        <dbReference type="ARBA" id="ARBA00023242"/>
    </source>
</evidence>
<dbReference type="InterPro" id="IPR036879">
    <property type="entry name" value="TF_MADSbox_sf"/>
</dbReference>
<feature type="domain" description="MADS-box" evidence="6">
    <location>
        <begin position="1"/>
        <end position="60"/>
    </location>
</feature>
<proteinExistence type="predicted"/>
<dbReference type="Gene3D" id="3.40.1810.10">
    <property type="entry name" value="Transcription factor, MADS-box"/>
    <property type="match status" value="1"/>
</dbReference>
<dbReference type="OrthoDB" id="903157at2759"/>
<evidence type="ECO:0000256" key="4">
    <source>
        <dbReference type="ARBA" id="ARBA00023163"/>
    </source>
</evidence>
<organism evidence="7 8">
    <name type="scientific">Dorcoceras hygrometricum</name>
    <dbReference type="NCBI Taxonomy" id="472368"/>
    <lineage>
        <taxon>Eukaryota</taxon>
        <taxon>Viridiplantae</taxon>
        <taxon>Streptophyta</taxon>
        <taxon>Embryophyta</taxon>
        <taxon>Tracheophyta</taxon>
        <taxon>Spermatophyta</taxon>
        <taxon>Magnoliopsida</taxon>
        <taxon>eudicotyledons</taxon>
        <taxon>Gunneridae</taxon>
        <taxon>Pentapetalae</taxon>
        <taxon>asterids</taxon>
        <taxon>lamiids</taxon>
        <taxon>Lamiales</taxon>
        <taxon>Gesneriaceae</taxon>
        <taxon>Didymocarpoideae</taxon>
        <taxon>Trichosporeae</taxon>
        <taxon>Loxocarpinae</taxon>
        <taxon>Dorcoceras</taxon>
    </lineage>
</organism>
<keyword evidence="5" id="KW-0539">Nucleus</keyword>
<dbReference type="Proteomes" id="UP000250235">
    <property type="component" value="Unassembled WGS sequence"/>
</dbReference>
<dbReference type="SMART" id="SM00432">
    <property type="entry name" value="MADS"/>
    <property type="match status" value="1"/>
</dbReference>
<keyword evidence="8" id="KW-1185">Reference proteome</keyword>
<accession>A0A2Z7C7R3</accession>
<dbReference type="PROSITE" id="PS50066">
    <property type="entry name" value="MADS_BOX_2"/>
    <property type="match status" value="1"/>
</dbReference>
<dbReference type="GO" id="GO:0003677">
    <property type="term" value="F:DNA binding"/>
    <property type="evidence" value="ECO:0007669"/>
    <property type="project" value="UniProtKB-KW"/>
</dbReference>
<evidence type="ECO:0000256" key="1">
    <source>
        <dbReference type="ARBA" id="ARBA00004123"/>
    </source>
</evidence>
<dbReference type="InterPro" id="IPR050142">
    <property type="entry name" value="MADS-box/MEF2_TF"/>
</dbReference>
<name>A0A2Z7C7R3_9LAMI</name>
<dbReference type="PRINTS" id="PR00404">
    <property type="entry name" value="MADSDOMAIN"/>
</dbReference>
<dbReference type="GO" id="GO:0005634">
    <property type="term" value="C:nucleus"/>
    <property type="evidence" value="ECO:0007669"/>
    <property type="project" value="UniProtKB-SubCell"/>
</dbReference>
<dbReference type="SUPFAM" id="SSF55455">
    <property type="entry name" value="SRF-like"/>
    <property type="match status" value="1"/>
</dbReference>
<comment type="subcellular location">
    <subcellularLocation>
        <location evidence="1">Nucleus</location>
    </subcellularLocation>
</comment>
<dbReference type="EMBL" id="KQ999946">
    <property type="protein sequence ID" value="KZV40533.1"/>
    <property type="molecule type" value="Genomic_DNA"/>
</dbReference>
<keyword evidence="4" id="KW-0804">Transcription</keyword>
<evidence type="ECO:0000256" key="3">
    <source>
        <dbReference type="ARBA" id="ARBA00023125"/>
    </source>
</evidence>
<evidence type="ECO:0000313" key="7">
    <source>
        <dbReference type="EMBL" id="KZV40533.1"/>
    </source>
</evidence>
<dbReference type="GO" id="GO:0046983">
    <property type="term" value="F:protein dimerization activity"/>
    <property type="evidence" value="ECO:0007669"/>
    <property type="project" value="InterPro"/>
</dbReference>
<sequence length="403" mass="45188">MGRKIDMKKIQDVTKCQVTFSKRRSSLIKKANEIAICCDVDVAFVAFSPSGRVSKFCNQRRIEDVLRRFVDLPPERRLTDYELGPEQEPSLHQLCWSERNLNRSLEKVIAWKNALLSCNGSTSYSQPTMQMEQQELGSQFGVPFSYNSSENELGPTNENSNSTGQILLQLDPWISPYSARFRDSILKDLLLDPSNPTPNNVNQGSLNKVTMLPIQDSLSIFESHSGIFPTSFDPPIPSPQIPHQQSLAVDQTLLCFPNQINNVTSDGLGNPAPRFTSSTTVPTNVRIIGDPQILCDGMDQNELRYENLKWSELANMPAEEYTSHFSNNKISVSSGDANYSTGLNYYGIPKGIDHSVDPFRAHPTEVDNFGESSLGTSRNLTSGQWEWEDFLLDDNVNFGDFTK</sequence>
<dbReference type="PANTHER" id="PTHR48019">
    <property type="entry name" value="SERUM RESPONSE FACTOR HOMOLOG"/>
    <property type="match status" value="1"/>
</dbReference>
<dbReference type="Pfam" id="PF00319">
    <property type="entry name" value="SRF-TF"/>
    <property type="match status" value="1"/>
</dbReference>
<protein>
    <recommendedName>
        <fullName evidence="6">MADS-box domain-containing protein</fullName>
    </recommendedName>
</protein>
<dbReference type="AlphaFoldDB" id="A0A2Z7C7R3"/>
<evidence type="ECO:0000259" key="6">
    <source>
        <dbReference type="PROSITE" id="PS50066"/>
    </source>
</evidence>
<keyword evidence="2" id="KW-0805">Transcription regulation</keyword>
<keyword evidence="3" id="KW-0238">DNA-binding</keyword>
<evidence type="ECO:0000256" key="2">
    <source>
        <dbReference type="ARBA" id="ARBA00023015"/>
    </source>
</evidence>